<gene>
    <name evidence="4" type="ORF">K3152_07725</name>
</gene>
<dbReference type="Proteomes" id="UP000783253">
    <property type="component" value="Unassembled WGS sequence"/>
</dbReference>
<proteinExistence type="predicted"/>
<evidence type="ECO:0008006" key="6">
    <source>
        <dbReference type="Google" id="ProtNLM"/>
    </source>
</evidence>
<keyword evidence="5" id="KW-1185">Reference proteome</keyword>
<keyword evidence="1" id="KW-0175">Coiled coil</keyword>
<keyword evidence="3" id="KW-0732">Signal</keyword>
<evidence type="ECO:0000256" key="2">
    <source>
        <dbReference type="SAM" id="MobiDB-lite"/>
    </source>
</evidence>
<feature type="chain" id="PRO_5046701023" description="Tetratricopeptide repeat protein" evidence="3">
    <location>
        <begin position="28"/>
        <end position="292"/>
    </location>
</feature>
<evidence type="ECO:0000256" key="3">
    <source>
        <dbReference type="SAM" id="SignalP"/>
    </source>
</evidence>
<organism evidence="4 5">
    <name type="scientific">Qipengyuania polymorpha</name>
    <dbReference type="NCBI Taxonomy" id="2867234"/>
    <lineage>
        <taxon>Bacteria</taxon>
        <taxon>Pseudomonadati</taxon>
        <taxon>Pseudomonadota</taxon>
        <taxon>Alphaproteobacteria</taxon>
        <taxon>Sphingomonadales</taxon>
        <taxon>Erythrobacteraceae</taxon>
        <taxon>Qipengyuania</taxon>
    </lineage>
</organism>
<feature type="region of interest" description="Disordered" evidence="2">
    <location>
        <begin position="124"/>
        <end position="145"/>
    </location>
</feature>
<dbReference type="InterPro" id="IPR011990">
    <property type="entry name" value="TPR-like_helical_dom_sf"/>
</dbReference>
<evidence type="ECO:0000313" key="4">
    <source>
        <dbReference type="EMBL" id="MBX7458131.1"/>
    </source>
</evidence>
<dbReference type="SUPFAM" id="SSF48452">
    <property type="entry name" value="TPR-like"/>
    <property type="match status" value="1"/>
</dbReference>
<sequence>MFARSARALGLGTIATALLATSMPAAAQDDDEARIRKLEAEVRALQRKVFPGGDGRYFEPQITAPATGTTTPAASAAPSTTAVTDILARLDALESQLQRLTAQYEVGTNAMRLLEERVEALEGANAPPPEPVVKTPAAQPEPVSQPDPARVAAVQAITKPQTDDAGDDEYSYGFRLWEAGFYPEAQQQLTLFVEKYPNHSRTSFGRNLLGRAYLDDGKPTEAAPWFLRNYQADKNGARAGDSLLFLAESMIALKDTNRACIALSEFGETYPALATGRLSGQYATARSKVSCG</sequence>
<feature type="signal peptide" evidence="3">
    <location>
        <begin position="1"/>
        <end position="27"/>
    </location>
</feature>
<evidence type="ECO:0000256" key="1">
    <source>
        <dbReference type="SAM" id="Coils"/>
    </source>
</evidence>
<evidence type="ECO:0000313" key="5">
    <source>
        <dbReference type="Proteomes" id="UP000783253"/>
    </source>
</evidence>
<reference evidence="4 5" key="1">
    <citation type="submission" date="2021-08" db="EMBL/GenBank/DDBJ databases">
        <title>Comparative Genomics Analysis of the Genus Qipengyuania Reveals Extensive Genetic Diversity and Metabolic Versatility, Including the Description of Fifteen Novel Species.</title>
        <authorList>
            <person name="Liu Y."/>
        </authorList>
    </citation>
    <scope>NUCLEOTIDE SEQUENCE [LARGE SCALE GENOMIC DNA]</scope>
    <source>
        <strain evidence="4 5">1NDH17</strain>
    </source>
</reference>
<name>A0ABS7IX60_9SPHN</name>
<comment type="caution">
    <text evidence="4">The sequence shown here is derived from an EMBL/GenBank/DDBJ whole genome shotgun (WGS) entry which is preliminary data.</text>
</comment>
<feature type="coiled-coil region" evidence="1">
    <location>
        <begin position="83"/>
        <end position="117"/>
    </location>
</feature>
<dbReference type="Gene3D" id="1.25.40.10">
    <property type="entry name" value="Tetratricopeptide repeat domain"/>
    <property type="match status" value="1"/>
</dbReference>
<accession>A0ABS7IX60</accession>
<protein>
    <recommendedName>
        <fullName evidence="6">Tetratricopeptide repeat protein</fullName>
    </recommendedName>
</protein>
<dbReference type="EMBL" id="JAIGNK010000002">
    <property type="protein sequence ID" value="MBX7458131.1"/>
    <property type="molecule type" value="Genomic_DNA"/>
</dbReference>